<dbReference type="PANTHER" id="PTHR33979">
    <property type="entry name" value="OS02G0221600 PROTEIN"/>
    <property type="match status" value="1"/>
</dbReference>
<keyword evidence="3" id="KW-1185">Reference proteome</keyword>
<dbReference type="Proteomes" id="UP000245946">
    <property type="component" value="Unassembled WGS sequence"/>
</dbReference>
<dbReference type="PANTHER" id="PTHR33979:SF2">
    <property type="entry name" value="PEPTIDASE M50B-LIKE-DOMAIN-CONTAINING PROTEIN"/>
    <property type="match status" value="1"/>
</dbReference>
<reference evidence="2 3" key="1">
    <citation type="journal article" date="2018" name="Mol. Biol. Evol.">
        <title>Broad Genomic Sampling Reveals a Smut Pathogenic Ancestry of the Fungal Clade Ustilaginomycotina.</title>
        <authorList>
            <person name="Kijpornyongpan T."/>
            <person name="Mondo S.J."/>
            <person name="Barry K."/>
            <person name="Sandor L."/>
            <person name="Lee J."/>
            <person name="Lipzen A."/>
            <person name="Pangilinan J."/>
            <person name="LaButti K."/>
            <person name="Hainaut M."/>
            <person name="Henrissat B."/>
            <person name="Grigoriev I.V."/>
            <person name="Spatafora J.W."/>
            <person name="Aime M.C."/>
        </authorList>
    </citation>
    <scope>NUCLEOTIDE SEQUENCE [LARGE SCALE GENOMIC DNA]</scope>
    <source>
        <strain evidence="2 3">MCA 4186</strain>
    </source>
</reference>
<evidence type="ECO:0008006" key="4">
    <source>
        <dbReference type="Google" id="ProtNLM"/>
    </source>
</evidence>
<feature type="non-terminal residue" evidence="2">
    <location>
        <position position="129"/>
    </location>
</feature>
<proteinExistence type="predicted"/>
<feature type="transmembrane region" description="Helical" evidence="1">
    <location>
        <begin position="36"/>
        <end position="55"/>
    </location>
</feature>
<dbReference type="AlphaFoldDB" id="A0A316ZHP2"/>
<evidence type="ECO:0000313" key="3">
    <source>
        <dbReference type="Proteomes" id="UP000245946"/>
    </source>
</evidence>
<dbReference type="GeneID" id="37267459"/>
<evidence type="ECO:0000313" key="2">
    <source>
        <dbReference type="EMBL" id="PWO01020.1"/>
    </source>
</evidence>
<sequence length="129" mass="13912">MMRGVPVLTLGAGYVGSAAFGAALIFCAFDTRASKIACLATIPLWAPVAWFGTTWCVRATRIRIALAVGVTIACWFIDHAIALRFYMLFLGVLCGMYVLTDALDDFVFAKQNESDAALFSRLAPPGPWG</sequence>
<dbReference type="EMBL" id="KZ819284">
    <property type="protein sequence ID" value="PWO01020.1"/>
    <property type="molecule type" value="Genomic_DNA"/>
</dbReference>
<name>A0A316ZHP2_9BASI</name>
<keyword evidence="1" id="KW-0812">Transmembrane</keyword>
<gene>
    <name evidence="2" type="ORF">FA09DRAFT_286944</name>
</gene>
<feature type="transmembrane region" description="Helical" evidence="1">
    <location>
        <begin position="6"/>
        <end position="29"/>
    </location>
</feature>
<keyword evidence="1" id="KW-1133">Transmembrane helix</keyword>
<dbReference type="RefSeq" id="XP_025601298.1">
    <property type="nucleotide sequence ID" value="XM_025739913.1"/>
</dbReference>
<accession>A0A316ZHP2</accession>
<protein>
    <recommendedName>
        <fullName evidence="4">DUF4203 domain-containing protein</fullName>
    </recommendedName>
</protein>
<evidence type="ECO:0000256" key="1">
    <source>
        <dbReference type="SAM" id="Phobius"/>
    </source>
</evidence>
<dbReference type="Pfam" id="PF13398">
    <property type="entry name" value="Peptidase_M50B"/>
    <property type="match status" value="1"/>
</dbReference>
<organism evidence="2 3">
    <name type="scientific">Tilletiopsis washingtonensis</name>
    <dbReference type="NCBI Taxonomy" id="58919"/>
    <lineage>
        <taxon>Eukaryota</taxon>
        <taxon>Fungi</taxon>
        <taxon>Dikarya</taxon>
        <taxon>Basidiomycota</taxon>
        <taxon>Ustilaginomycotina</taxon>
        <taxon>Exobasidiomycetes</taxon>
        <taxon>Entylomatales</taxon>
        <taxon>Entylomatales incertae sedis</taxon>
        <taxon>Tilletiopsis</taxon>
    </lineage>
</organism>
<keyword evidence="1" id="KW-0472">Membrane</keyword>
<dbReference type="OrthoDB" id="40823at2759"/>
<feature type="transmembrane region" description="Helical" evidence="1">
    <location>
        <begin position="61"/>
        <end position="78"/>
    </location>
</feature>
<dbReference type="InterPro" id="IPR049500">
    <property type="entry name" value="Peptidase_M50B-like"/>
</dbReference>